<dbReference type="Proteomes" id="UP000005178">
    <property type="component" value="Unassembled WGS sequence"/>
</dbReference>
<organism evidence="1 2">
    <name type="scientific">Anaerofustis stercorihominis DSM 17244</name>
    <dbReference type="NCBI Taxonomy" id="445971"/>
    <lineage>
        <taxon>Bacteria</taxon>
        <taxon>Bacillati</taxon>
        <taxon>Bacillota</taxon>
        <taxon>Clostridia</taxon>
        <taxon>Eubacteriales</taxon>
        <taxon>Eubacteriaceae</taxon>
        <taxon>Anaerofustis</taxon>
    </lineage>
</organism>
<dbReference type="OrthoDB" id="9801766at2"/>
<dbReference type="InterPro" id="IPR023213">
    <property type="entry name" value="CAT-like_dom_sf"/>
</dbReference>
<dbReference type="PANTHER" id="PTHR38474:SF1">
    <property type="entry name" value="SLR0299 PROTEIN"/>
    <property type="match status" value="1"/>
</dbReference>
<dbReference type="Pfam" id="PF00302">
    <property type="entry name" value="CAT"/>
    <property type="match status" value="1"/>
</dbReference>
<comment type="caution">
    <text evidence="1">The sequence shown here is derived from an EMBL/GenBank/DDBJ whole genome shotgun (WGS) entry which is preliminary data.</text>
</comment>
<dbReference type="Gene3D" id="3.30.559.10">
    <property type="entry name" value="Chloramphenicol acetyltransferase-like domain"/>
    <property type="match status" value="1"/>
</dbReference>
<reference evidence="1" key="2">
    <citation type="submission" date="2013-08" db="EMBL/GenBank/DDBJ databases">
        <title>Draft genome sequence of Anaerofustis stercorihominis (DSM 17244).</title>
        <authorList>
            <person name="Sudarsanam P."/>
            <person name="Ley R."/>
            <person name="Guruge J."/>
            <person name="Turnbaugh P.J."/>
            <person name="Mahowald M."/>
            <person name="Liep D."/>
            <person name="Gordon J."/>
        </authorList>
    </citation>
    <scope>NUCLEOTIDE SEQUENCE</scope>
    <source>
        <strain evidence="1">DSM 17244</strain>
    </source>
</reference>
<accession>B1C644</accession>
<reference evidence="1" key="1">
    <citation type="submission" date="2008-01" db="EMBL/GenBank/DDBJ databases">
        <authorList>
            <person name="Fulton L."/>
            <person name="Clifton S."/>
            <person name="Fulton B."/>
            <person name="Xu J."/>
            <person name="Minx P."/>
            <person name="Pepin K.H."/>
            <person name="Johnson M."/>
            <person name="Thiruvilangam P."/>
            <person name="Bhonagiri V."/>
            <person name="Nash W.E."/>
            <person name="Mardis E.R."/>
            <person name="Wilson R.K."/>
        </authorList>
    </citation>
    <scope>NUCLEOTIDE SEQUENCE [LARGE SCALE GENOMIC DNA]</scope>
    <source>
        <strain evidence="1">DSM 17244</strain>
    </source>
</reference>
<name>B1C644_9FIRM</name>
<dbReference type="GO" id="GO:0008811">
    <property type="term" value="F:chloramphenicol O-acetyltransferase activity"/>
    <property type="evidence" value="ECO:0007669"/>
    <property type="project" value="InterPro"/>
</dbReference>
<dbReference type="RefSeq" id="WP_007049638.1">
    <property type="nucleotide sequence ID" value="NZ_DS560018.1"/>
</dbReference>
<protein>
    <submittedName>
        <fullName evidence="1">Chloramphenicol O-acetyltransferase</fullName>
    </submittedName>
</protein>
<dbReference type="HOGENOM" id="CLU_1223780_0_0_9"/>
<dbReference type="PANTHER" id="PTHR38474">
    <property type="entry name" value="SLR0299 PROTEIN"/>
    <property type="match status" value="1"/>
</dbReference>
<evidence type="ECO:0000313" key="1">
    <source>
        <dbReference type="EMBL" id="EDS73329.1"/>
    </source>
</evidence>
<dbReference type="NCBIfam" id="NF040637">
    <property type="entry name" value="CatA_like_2"/>
    <property type="match status" value="1"/>
</dbReference>
<dbReference type="EMBL" id="ABIL02000004">
    <property type="protein sequence ID" value="EDS73329.1"/>
    <property type="molecule type" value="Genomic_DNA"/>
</dbReference>
<gene>
    <name evidence="1" type="ORF">ANASTE_00183</name>
</gene>
<dbReference type="AlphaFoldDB" id="B1C644"/>
<evidence type="ECO:0000313" key="2">
    <source>
        <dbReference type="Proteomes" id="UP000005178"/>
    </source>
</evidence>
<dbReference type="STRING" id="445971.ANASTE_00183"/>
<dbReference type="GeneID" id="98000012"/>
<dbReference type="SMART" id="SM01059">
    <property type="entry name" value="CAT"/>
    <property type="match status" value="1"/>
</dbReference>
<dbReference type="InterPro" id="IPR001707">
    <property type="entry name" value="Cmp_AcTrfase"/>
</dbReference>
<proteinExistence type="predicted"/>
<dbReference type="eggNOG" id="COG4845">
    <property type="taxonomic scope" value="Bacteria"/>
</dbReference>
<keyword evidence="2" id="KW-1185">Reference proteome</keyword>
<sequence length="206" mass="23831">MREVNPMDTNRAVSWELYIDAPMPMVTIFKTLDISNLIKLKSKGYKLNMLMCYCIAHAANDTDEFRLLPVDKKMIEYDKISVNVIVSNKNGGINSCDIPFKSDLKDFNCSYLTSTEQVYQTCKDFEIKDSMIVGTSSLVKYDIDGAINMYSGIFNNPFIIWGKYKQDDDITKLQISFQFHHVQMDGMEACEFLEKIQRCIFELRDI</sequence>
<dbReference type="SUPFAM" id="SSF52777">
    <property type="entry name" value="CoA-dependent acyltransferases"/>
    <property type="match status" value="1"/>
</dbReference>